<evidence type="ECO:0000256" key="1">
    <source>
        <dbReference type="SAM" id="MobiDB-lite"/>
    </source>
</evidence>
<dbReference type="OMA" id="EEEMINH"/>
<evidence type="ECO:0000313" key="4">
    <source>
        <dbReference type="Proteomes" id="UP000215914"/>
    </source>
</evidence>
<keyword evidence="4" id="KW-1185">Reference proteome</keyword>
<sequence length="460" mass="52864">MTQKHLHELLKQDQEPFHLKTFIQDRRTLLKPAQKTSIVVKKPKPIIESKSLNTFCINHVCFLSSNDSPGFKTSPFLDFPAKELKSPCNNATMFINIPARTAAMLLDAATRVQKPKPGFGSGSGSGPPGSGSKFKNIRFGLLGSFLQRLKDRSTRTKRRGIDTGTERNNKSFCDDGRSCAGEWSEKVLGVETSCSSRLDDEFDEIECLCSDSSSPFRFSLQRSPSPDRRKQDLLSPVVSPSDQLRQDKESYEVGCSEEINRQNDDEKEQCSPVSVLDPLFDDDEEERDGGPTEEDGYDIERSYANVQRAKHQLLQKLKRFERLAELDPIQLENCMLEQRYDEDEDVLANEEEVTNEEYFMEIVNHLGIGKIPWYMRKLICDLIEEENKKEEHAMVVQRVCKRLRLWKVVELYTIDMIVETDFRNEGWKWCDGETIRDMGVDIERDIFGFLLEELAQELAF</sequence>
<evidence type="ECO:0008006" key="5">
    <source>
        <dbReference type="Google" id="ProtNLM"/>
    </source>
</evidence>
<organism evidence="3 4">
    <name type="scientific">Helianthus annuus</name>
    <name type="common">Common sunflower</name>
    <dbReference type="NCBI Taxonomy" id="4232"/>
    <lineage>
        <taxon>Eukaryota</taxon>
        <taxon>Viridiplantae</taxon>
        <taxon>Streptophyta</taxon>
        <taxon>Embryophyta</taxon>
        <taxon>Tracheophyta</taxon>
        <taxon>Spermatophyta</taxon>
        <taxon>Magnoliopsida</taxon>
        <taxon>eudicotyledons</taxon>
        <taxon>Gunneridae</taxon>
        <taxon>Pentapetalae</taxon>
        <taxon>asterids</taxon>
        <taxon>campanulids</taxon>
        <taxon>Asterales</taxon>
        <taxon>Asteraceae</taxon>
        <taxon>Asteroideae</taxon>
        <taxon>Heliantheae alliance</taxon>
        <taxon>Heliantheae</taxon>
        <taxon>Helianthus</taxon>
    </lineage>
</organism>
<dbReference type="Proteomes" id="UP000215914">
    <property type="component" value="Chromosome 11"/>
</dbReference>
<evidence type="ECO:0000313" key="3">
    <source>
        <dbReference type="EMBL" id="OTG09286.1"/>
    </source>
</evidence>
<proteinExistence type="predicted"/>
<reference evidence="2" key="3">
    <citation type="submission" date="2020-06" db="EMBL/GenBank/DDBJ databases">
        <title>Helianthus annuus Genome sequencing and assembly Release 2.</title>
        <authorList>
            <person name="Gouzy J."/>
            <person name="Langlade N."/>
            <person name="Munos S."/>
        </authorList>
    </citation>
    <scope>NUCLEOTIDE SEQUENCE</scope>
    <source>
        <tissue evidence="2">Leaves</tissue>
    </source>
</reference>
<dbReference type="EMBL" id="MNCJ02000326">
    <property type="protein sequence ID" value="KAF5784166.1"/>
    <property type="molecule type" value="Genomic_DNA"/>
</dbReference>
<gene>
    <name evidence="3" type="ORF">HannXRQ_Chr11g0351281</name>
    <name evidence="2" type="ORF">HanXRQr2_Chr11g0516381</name>
</gene>
<feature type="region of interest" description="Disordered" evidence="1">
    <location>
        <begin position="216"/>
        <end position="297"/>
    </location>
</feature>
<feature type="compositionally biased region" description="Acidic residues" evidence="1">
    <location>
        <begin position="279"/>
        <end position="297"/>
    </location>
</feature>
<reference evidence="3" key="2">
    <citation type="submission" date="2017-02" db="EMBL/GenBank/DDBJ databases">
        <title>Sunflower complete genome.</title>
        <authorList>
            <person name="Langlade N."/>
            <person name="Munos S."/>
        </authorList>
    </citation>
    <scope>NUCLEOTIDE SEQUENCE [LARGE SCALE GENOMIC DNA]</scope>
    <source>
        <tissue evidence="3">Leaves</tissue>
    </source>
</reference>
<dbReference type="InParanoid" id="A0A251TFC9"/>
<dbReference type="Gramene" id="mRNA:HanXRQr2_Chr11g0516381">
    <property type="protein sequence ID" value="mRNA:HanXRQr2_Chr11g0516381"/>
    <property type="gene ID" value="HanXRQr2_Chr11g0516381"/>
</dbReference>
<name>A0A251TFC9_HELAN</name>
<accession>A0A251TFC9</accession>
<evidence type="ECO:0000313" key="2">
    <source>
        <dbReference type="EMBL" id="KAF5784166.1"/>
    </source>
</evidence>
<reference evidence="2 4" key="1">
    <citation type="journal article" date="2017" name="Nature">
        <title>The sunflower genome provides insights into oil metabolism, flowering and Asterid evolution.</title>
        <authorList>
            <person name="Badouin H."/>
            <person name="Gouzy J."/>
            <person name="Grassa C.J."/>
            <person name="Murat F."/>
            <person name="Staton S.E."/>
            <person name="Cottret L."/>
            <person name="Lelandais-Briere C."/>
            <person name="Owens G.L."/>
            <person name="Carrere S."/>
            <person name="Mayjonade B."/>
            <person name="Legrand L."/>
            <person name="Gill N."/>
            <person name="Kane N.C."/>
            <person name="Bowers J.E."/>
            <person name="Hubner S."/>
            <person name="Bellec A."/>
            <person name="Berard A."/>
            <person name="Berges H."/>
            <person name="Blanchet N."/>
            <person name="Boniface M.C."/>
            <person name="Brunel D."/>
            <person name="Catrice O."/>
            <person name="Chaidir N."/>
            <person name="Claudel C."/>
            <person name="Donnadieu C."/>
            <person name="Faraut T."/>
            <person name="Fievet G."/>
            <person name="Helmstetter N."/>
            <person name="King M."/>
            <person name="Knapp S.J."/>
            <person name="Lai Z."/>
            <person name="Le Paslier M.C."/>
            <person name="Lippi Y."/>
            <person name="Lorenzon L."/>
            <person name="Mandel J.R."/>
            <person name="Marage G."/>
            <person name="Marchand G."/>
            <person name="Marquand E."/>
            <person name="Bret-Mestries E."/>
            <person name="Morien E."/>
            <person name="Nambeesan S."/>
            <person name="Nguyen T."/>
            <person name="Pegot-Espagnet P."/>
            <person name="Pouilly N."/>
            <person name="Raftis F."/>
            <person name="Sallet E."/>
            <person name="Schiex T."/>
            <person name="Thomas J."/>
            <person name="Vandecasteele C."/>
            <person name="Vares D."/>
            <person name="Vear F."/>
            <person name="Vautrin S."/>
            <person name="Crespi M."/>
            <person name="Mangin B."/>
            <person name="Burke J.M."/>
            <person name="Salse J."/>
            <person name="Munos S."/>
            <person name="Vincourt P."/>
            <person name="Rieseberg L.H."/>
            <person name="Langlade N.B."/>
        </authorList>
    </citation>
    <scope>NUCLEOTIDE SEQUENCE [LARGE SCALE GENOMIC DNA]</scope>
    <source>
        <strain evidence="4">cv. SF193</strain>
        <tissue evidence="2">Leaves</tissue>
    </source>
</reference>
<dbReference type="FunCoup" id="A0A251TFC9">
    <property type="interactions" value="108"/>
</dbReference>
<dbReference type="PANTHER" id="PTHR33623">
    <property type="entry name" value="OS04G0572500 PROTEIN"/>
    <property type="match status" value="1"/>
</dbReference>
<dbReference type="EMBL" id="CM007900">
    <property type="protein sequence ID" value="OTG09286.1"/>
    <property type="molecule type" value="Genomic_DNA"/>
</dbReference>
<protein>
    <recommendedName>
        <fullName evidence="5">DUF4378 domain-containing protein</fullName>
    </recommendedName>
</protein>
<dbReference type="PANTHER" id="PTHR33623:SF5">
    <property type="entry name" value="HISTONE-LYSINE N-METHYLTRANSFERASE SETD1B-LIKE PROTEIN"/>
    <property type="match status" value="1"/>
</dbReference>
<dbReference type="AlphaFoldDB" id="A0A251TFC9"/>